<organism evidence="2 3">
    <name type="scientific">Aduncisulcus paluster</name>
    <dbReference type="NCBI Taxonomy" id="2918883"/>
    <lineage>
        <taxon>Eukaryota</taxon>
        <taxon>Metamonada</taxon>
        <taxon>Carpediemonas-like organisms</taxon>
        <taxon>Aduncisulcus</taxon>
    </lineage>
</organism>
<protein>
    <submittedName>
        <fullName evidence="2">Uncharacterized protein</fullName>
    </submittedName>
</protein>
<keyword evidence="3" id="KW-1185">Reference proteome</keyword>
<evidence type="ECO:0000313" key="3">
    <source>
        <dbReference type="Proteomes" id="UP001057375"/>
    </source>
</evidence>
<feature type="compositionally biased region" description="Acidic residues" evidence="1">
    <location>
        <begin position="86"/>
        <end position="102"/>
    </location>
</feature>
<evidence type="ECO:0000256" key="1">
    <source>
        <dbReference type="SAM" id="MobiDB-lite"/>
    </source>
</evidence>
<comment type="caution">
    <text evidence="2">The sequence shown here is derived from an EMBL/GenBank/DDBJ whole genome shotgun (WGS) entry which is preliminary data.</text>
</comment>
<sequence>KKSLLLLPPTKDDFQAISQSTNQTIFDSSDAAITKPPVDKAFEDAFATQDDAFATQEENPKHQDELDIFDAFNQQESGNDTKEKNAEDEEKEEPFEFEFGEEIEEVKEEINECFEFEKEADRPVQETPTDPRSASKPSGVGSLDDAFSFGASESATKNPVDNTFDGAFGEAFDQIPVSNESTETGKDWFGVFDEQKPVEGSANDAFADFF</sequence>
<evidence type="ECO:0000313" key="2">
    <source>
        <dbReference type="EMBL" id="GKT14617.1"/>
    </source>
</evidence>
<feature type="non-terminal residue" evidence="2">
    <location>
        <position position="1"/>
    </location>
</feature>
<accession>A0ABQ5JS31</accession>
<gene>
    <name evidence="2" type="ORF">ADUPG1_010521</name>
</gene>
<reference evidence="2" key="1">
    <citation type="submission" date="2022-03" db="EMBL/GenBank/DDBJ databases">
        <title>Draft genome sequence of Aduncisulcus paluster, a free-living microaerophilic Fornicata.</title>
        <authorList>
            <person name="Yuyama I."/>
            <person name="Kume K."/>
            <person name="Tamura T."/>
            <person name="Inagaki Y."/>
            <person name="Hashimoto T."/>
        </authorList>
    </citation>
    <scope>NUCLEOTIDE SEQUENCE</scope>
    <source>
        <strain evidence="2">NY0171</strain>
    </source>
</reference>
<proteinExistence type="predicted"/>
<feature type="region of interest" description="Disordered" evidence="1">
    <location>
        <begin position="51"/>
        <end position="102"/>
    </location>
</feature>
<feature type="compositionally biased region" description="Polar residues" evidence="1">
    <location>
        <begin position="126"/>
        <end position="136"/>
    </location>
</feature>
<dbReference type="Proteomes" id="UP001057375">
    <property type="component" value="Unassembled WGS sequence"/>
</dbReference>
<feature type="region of interest" description="Disordered" evidence="1">
    <location>
        <begin position="117"/>
        <end position="147"/>
    </location>
</feature>
<dbReference type="EMBL" id="BQXS01011606">
    <property type="protein sequence ID" value="GKT14617.1"/>
    <property type="molecule type" value="Genomic_DNA"/>
</dbReference>
<name>A0ABQ5JS31_9EUKA</name>